<keyword evidence="4" id="KW-0049">Antioxidant</keyword>
<evidence type="ECO:0000256" key="7">
    <source>
        <dbReference type="ARBA" id="ARBA00023284"/>
    </source>
</evidence>
<evidence type="ECO:0000256" key="8">
    <source>
        <dbReference type="ARBA" id="ARBA00049091"/>
    </source>
</evidence>
<evidence type="ECO:0000256" key="4">
    <source>
        <dbReference type="ARBA" id="ARBA00022862"/>
    </source>
</evidence>
<evidence type="ECO:0000313" key="9">
    <source>
        <dbReference type="EMBL" id="ENN70312.1"/>
    </source>
</evidence>
<dbReference type="InterPro" id="IPR019479">
    <property type="entry name" value="Peroxiredoxin_C"/>
</dbReference>
<dbReference type="InterPro" id="IPR000866">
    <property type="entry name" value="AhpC/TSA"/>
</dbReference>
<keyword evidence="5" id="KW-0560">Oxidoreductase</keyword>
<dbReference type="EMBL" id="KB741292">
    <property type="protein sequence ID" value="ENN70312.1"/>
    <property type="molecule type" value="Genomic_DNA"/>
</dbReference>
<dbReference type="GO" id="GO:0006979">
    <property type="term" value="P:response to oxidative stress"/>
    <property type="evidence" value="ECO:0007669"/>
    <property type="project" value="TreeGrafter"/>
</dbReference>
<comment type="similarity">
    <text evidence="1">Belongs to the peroxiredoxin family. AhpC/Prx1 subfamily.</text>
</comment>
<dbReference type="CDD" id="cd03015">
    <property type="entry name" value="PRX_Typ2cys"/>
    <property type="match status" value="1"/>
</dbReference>
<dbReference type="Pfam" id="PF10417">
    <property type="entry name" value="1-cysPrx_C"/>
    <property type="match status" value="1"/>
</dbReference>
<keyword evidence="3" id="KW-0575">Peroxidase</keyword>
<dbReference type="Gene3D" id="3.40.30.10">
    <property type="entry name" value="Glutaredoxin"/>
    <property type="match status" value="1"/>
</dbReference>
<comment type="catalytic activity">
    <reaction evidence="8">
        <text>a hydroperoxide + [thioredoxin]-dithiol = an alcohol + [thioredoxin]-disulfide + H2O</text>
        <dbReference type="Rhea" id="RHEA:62620"/>
        <dbReference type="Rhea" id="RHEA-COMP:10698"/>
        <dbReference type="Rhea" id="RHEA-COMP:10700"/>
        <dbReference type="ChEBI" id="CHEBI:15377"/>
        <dbReference type="ChEBI" id="CHEBI:29950"/>
        <dbReference type="ChEBI" id="CHEBI:30879"/>
        <dbReference type="ChEBI" id="CHEBI:35924"/>
        <dbReference type="ChEBI" id="CHEBI:50058"/>
        <dbReference type="EC" id="1.11.1.24"/>
    </reaction>
</comment>
<protein>
    <recommendedName>
        <fullName evidence="2">thioredoxin-dependent peroxiredoxin</fullName>
        <ecNumber evidence="2">1.11.1.24</ecNumber>
    </recommendedName>
</protein>
<keyword evidence="7" id="KW-0676">Redox-active center</keyword>
<sequence length="238" mass="26836">MFSSIIRKIFIFKQQVPQLVKLAAPQFKPTSLIRAISISHQYYAPRIQEPAPNFAGTAVISADFKNIQLSDYKGKYVVLVFYPLDFTFVCPTELIALDDRIDDFKKLNAEVIGCSVDSHFTHLGWMNTERSKGGLGPLRYPLLSDMNKNIARDYGVLLEKEGIALRGMFIIDPNGVLRQITINDLPIGRSVDEALRVIEALRFVEEHGEVCPANWRKGDKTIKPNPKGSLEYFSSSNK</sequence>
<dbReference type="GO" id="GO:0005739">
    <property type="term" value="C:mitochondrion"/>
    <property type="evidence" value="ECO:0007669"/>
    <property type="project" value="TreeGrafter"/>
</dbReference>
<dbReference type="OrthoDB" id="185659at2759"/>
<dbReference type="PROSITE" id="PS51352">
    <property type="entry name" value="THIOREDOXIN_2"/>
    <property type="match status" value="1"/>
</dbReference>
<dbReference type="FunFam" id="3.40.30.10:FF:000003">
    <property type="entry name" value="Peroxiredoxin 1"/>
    <property type="match status" value="1"/>
</dbReference>
<dbReference type="InterPro" id="IPR036249">
    <property type="entry name" value="Thioredoxin-like_sf"/>
</dbReference>
<dbReference type="GO" id="GO:0033554">
    <property type="term" value="P:cellular response to stress"/>
    <property type="evidence" value="ECO:0007669"/>
    <property type="project" value="TreeGrafter"/>
</dbReference>
<dbReference type="InterPro" id="IPR013766">
    <property type="entry name" value="Thioredoxin_domain"/>
</dbReference>
<accession>N6TVI9</accession>
<dbReference type="PANTHER" id="PTHR10681">
    <property type="entry name" value="THIOREDOXIN PEROXIDASE"/>
    <property type="match status" value="1"/>
</dbReference>
<reference evidence="9" key="1">
    <citation type="journal article" date="2013" name="Genome Biol.">
        <title>Draft genome of the mountain pine beetle, Dendroctonus ponderosae Hopkins, a major forest pest.</title>
        <authorList>
            <person name="Keeling C.I."/>
            <person name="Yuen M.M."/>
            <person name="Liao N.Y."/>
            <person name="Docking T.R."/>
            <person name="Chan S.K."/>
            <person name="Taylor G.A."/>
            <person name="Palmquist D.L."/>
            <person name="Jackman S.D."/>
            <person name="Nguyen A."/>
            <person name="Li M."/>
            <person name="Henderson H."/>
            <person name="Janes J.K."/>
            <person name="Zhao Y."/>
            <person name="Pandoh P."/>
            <person name="Moore R."/>
            <person name="Sperling F.A."/>
            <person name="Huber D.P."/>
            <person name="Birol I."/>
            <person name="Jones S.J."/>
            <person name="Bohlmann J."/>
        </authorList>
    </citation>
    <scope>NUCLEOTIDE SEQUENCE</scope>
</reference>
<dbReference type="Pfam" id="PF00578">
    <property type="entry name" value="AhpC-TSA"/>
    <property type="match status" value="1"/>
</dbReference>
<dbReference type="GO" id="GO:0008340">
    <property type="term" value="P:determination of adult lifespan"/>
    <property type="evidence" value="ECO:0007669"/>
    <property type="project" value="UniProtKB-ARBA"/>
</dbReference>
<dbReference type="GO" id="GO:0045454">
    <property type="term" value="P:cell redox homeostasis"/>
    <property type="evidence" value="ECO:0007669"/>
    <property type="project" value="TreeGrafter"/>
</dbReference>
<proteinExistence type="inferred from homology"/>
<dbReference type="OMA" id="WMNTERS"/>
<keyword evidence="6" id="KW-1015">Disulfide bond</keyword>
<organism evidence="9">
    <name type="scientific">Dendroctonus ponderosae</name>
    <name type="common">Mountain pine beetle</name>
    <dbReference type="NCBI Taxonomy" id="77166"/>
    <lineage>
        <taxon>Eukaryota</taxon>
        <taxon>Metazoa</taxon>
        <taxon>Ecdysozoa</taxon>
        <taxon>Arthropoda</taxon>
        <taxon>Hexapoda</taxon>
        <taxon>Insecta</taxon>
        <taxon>Pterygota</taxon>
        <taxon>Neoptera</taxon>
        <taxon>Endopterygota</taxon>
        <taxon>Coleoptera</taxon>
        <taxon>Polyphaga</taxon>
        <taxon>Cucujiformia</taxon>
        <taxon>Curculionidae</taxon>
        <taxon>Scolytinae</taxon>
        <taxon>Dendroctonus</taxon>
    </lineage>
</organism>
<dbReference type="GO" id="GO:0008379">
    <property type="term" value="F:thioredoxin peroxidase activity"/>
    <property type="evidence" value="ECO:0007669"/>
    <property type="project" value="TreeGrafter"/>
</dbReference>
<evidence type="ECO:0000256" key="5">
    <source>
        <dbReference type="ARBA" id="ARBA00023002"/>
    </source>
</evidence>
<dbReference type="EC" id="1.11.1.24" evidence="2"/>
<dbReference type="AlphaFoldDB" id="N6TVI9"/>
<evidence type="ECO:0000256" key="6">
    <source>
        <dbReference type="ARBA" id="ARBA00023157"/>
    </source>
</evidence>
<dbReference type="InterPro" id="IPR050217">
    <property type="entry name" value="Peroxiredoxin"/>
</dbReference>
<dbReference type="GO" id="GO:0005829">
    <property type="term" value="C:cytosol"/>
    <property type="evidence" value="ECO:0007669"/>
    <property type="project" value="TreeGrafter"/>
</dbReference>
<dbReference type="GO" id="GO:0042744">
    <property type="term" value="P:hydrogen peroxide catabolic process"/>
    <property type="evidence" value="ECO:0007669"/>
    <property type="project" value="TreeGrafter"/>
</dbReference>
<evidence type="ECO:0000256" key="2">
    <source>
        <dbReference type="ARBA" id="ARBA00013017"/>
    </source>
</evidence>
<dbReference type="HOGENOM" id="CLU_042529_21_1_1"/>
<gene>
    <name evidence="9" type="ORF">YQE_12823</name>
</gene>
<feature type="non-terminal residue" evidence="9">
    <location>
        <position position="1"/>
    </location>
</feature>
<dbReference type="PANTHER" id="PTHR10681:SF128">
    <property type="entry name" value="THIOREDOXIN-DEPENDENT PEROXIDE REDUCTASE, MITOCHONDRIAL"/>
    <property type="match status" value="1"/>
</dbReference>
<evidence type="ECO:0000256" key="3">
    <source>
        <dbReference type="ARBA" id="ARBA00022559"/>
    </source>
</evidence>
<dbReference type="SUPFAM" id="SSF52833">
    <property type="entry name" value="Thioredoxin-like"/>
    <property type="match status" value="1"/>
</dbReference>
<name>N6TVI9_DENPD</name>
<evidence type="ECO:0000256" key="1">
    <source>
        <dbReference type="ARBA" id="ARBA00009796"/>
    </source>
</evidence>